<gene>
    <name evidence="3" type="ORF">H8700_09330</name>
</gene>
<name>A0ABR7MVT3_9FIRM</name>
<accession>A0ABR7MVT3</accession>
<feature type="region of interest" description="Disordered" evidence="1">
    <location>
        <begin position="116"/>
        <end position="136"/>
    </location>
</feature>
<feature type="domain" description="Cell wall hydrolase SleB" evidence="2">
    <location>
        <begin position="156"/>
        <end position="237"/>
    </location>
</feature>
<keyword evidence="4" id="KW-1185">Reference proteome</keyword>
<keyword evidence="3" id="KW-0378">Hydrolase</keyword>
<reference evidence="3 4" key="1">
    <citation type="submission" date="2020-08" db="EMBL/GenBank/DDBJ databases">
        <title>Genome public.</title>
        <authorList>
            <person name="Liu C."/>
            <person name="Sun Q."/>
        </authorList>
    </citation>
    <scope>NUCLEOTIDE SEQUENCE [LARGE SCALE GENOMIC DNA]</scope>
    <source>
        <strain evidence="3 4">BX3</strain>
    </source>
</reference>
<evidence type="ECO:0000313" key="3">
    <source>
        <dbReference type="EMBL" id="MBC8557905.1"/>
    </source>
</evidence>
<feature type="compositionally biased region" description="Basic residues" evidence="1">
    <location>
        <begin position="120"/>
        <end position="136"/>
    </location>
</feature>
<evidence type="ECO:0000259" key="2">
    <source>
        <dbReference type="Pfam" id="PF07486"/>
    </source>
</evidence>
<dbReference type="Proteomes" id="UP000637513">
    <property type="component" value="Unassembled WGS sequence"/>
</dbReference>
<dbReference type="Gene3D" id="1.10.10.2520">
    <property type="entry name" value="Cell wall hydrolase SleB, domain 1"/>
    <property type="match status" value="1"/>
</dbReference>
<dbReference type="GO" id="GO:0016787">
    <property type="term" value="F:hydrolase activity"/>
    <property type="evidence" value="ECO:0007669"/>
    <property type="project" value="UniProtKB-KW"/>
</dbReference>
<evidence type="ECO:0000313" key="4">
    <source>
        <dbReference type="Proteomes" id="UP000637513"/>
    </source>
</evidence>
<protein>
    <submittedName>
        <fullName evidence="3">Cell wall hydrolase</fullName>
    </submittedName>
</protein>
<dbReference type="Pfam" id="PF07486">
    <property type="entry name" value="Hydrolase_2"/>
    <property type="match status" value="1"/>
</dbReference>
<proteinExistence type="predicted"/>
<organism evidence="3 4">
    <name type="scientific">Jutongia hominis</name>
    <dbReference type="NCBI Taxonomy" id="2763664"/>
    <lineage>
        <taxon>Bacteria</taxon>
        <taxon>Bacillati</taxon>
        <taxon>Bacillota</taxon>
        <taxon>Clostridia</taxon>
        <taxon>Lachnospirales</taxon>
        <taxon>Lachnospiraceae</taxon>
        <taxon>Jutongia</taxon>
    </lineage>
</organism>
<dbReference type="EMBL" id="JACRSW010000032">
    <property type="protein sequence ID" value="MBC8557905.1"/>
    <property type="molecule type" value="Genomic_DNA"/>
</dbReference>
<evidence type="ECO:0000256" key="1">
    <source>
        <dbReference type="SAM" id="MobiDB-lite"/>
    </source>
</evidence>
<dbReference type="InterPro" id="IPR011105">
    <property type="entry name" value="Cell_wall_hydrolase_SleB"/>
</dbReference>
<dbReference type="InterPro" id="IPR042047">
    <property type="entry name" value="SleB_dom1"/>
</dbReference>
<sequence>MLSNNCIFARTIYQSCSFIRNVEMQSKILEVFMFMKRFALLVLSVGVISCFQAAEASAAQEEAFNQNTVAVSEANETITPVQNNLSAIVPTAAPVAQNAQEAQTAVDSQIQQRAVTQGKKAAKKKKHSTKKKKKASYTKKELRLMASIINCEAGAEPYQGKLAVGVVVMNRIKSRSFPNTLKKVIYQKYQFSPVRNGSLNKRLRQYDAGKIHSKQWKDCISAAKKTLEGQKTIVVKGKVKNMKSYHFFSVRLSGARMKLGGHRFK</sequence>
<comment type="caution">
    <text evidence="3">The sequence shown here is derived from an EMBL/GenBank/DDBJ whole genome shotgun (WGS) entry which is preliminary data.</text>
</comment>